<organism evidence="10 11">
    <name type="scientific">Polystyrenella longa</name>
    <dbReference type="NCBI Taxonomy" id="2528007"/>
    <lineage>
        <taxon>Bacteria</taxon>
        <taxon>Pseudomonadati</taxon>
        <taxon>Planctomycetota</taxon>
        <taxon>Planctomycetia</taxon>
        <taxon>Planctomycetales</taxon>
        <taxon>Planctomycetaceae</taxon>
        <taxon>Polystyrenella</taxon>
    </lineage>
</organism>
<keyword evidence="11" id="KW-1185">Reference proteome</keyword>
<proteinExistence type="inferred from homology"/>
<dbReference type="OrthoDB" id="9808461at2"/>
<protein>
    <submittedName>
        <fullName evidence="10">Lipoprotein-releasing system transmembrane protein LolE</fullName>
    </submittedName>
</protein>
<evidence type="ECO:0000256" key="1">
    <source>
        <dbReference type="ARBA" id="ARBA00004651"/>
    </source>
</evidence>
<gene>
    <name evidence="10" type="primary">lolE</name>
    <name evidence="10" type="ORF">Pla110_46080</name>
</gene>
<feature type="transmembrane region" description="Helical" evidence="8">
    <location>
        <begin position="15"/>
        <end position="41"/>
    </location>
</feature>
<keyword evidence="6 8" id="KW-0472">Membrane</keyword>
<evidence type="ECO:0000259" key="9">
    <source>
        <dbReference type="Pfam" id="PF02687"/>
    </source>
</evidence>
<evidence type="ECO:0000256" key="7">
    <source>
        <dbReference type="SAM" id="MobiDB-lite"/>
    </source>
</evidence>
<keyword evidence="4 8" id="KW-0812">Transmembrane</keyword>
<evidence type="ECO:0000313" key="10">
    <source>
        <dbReference type="EMBL" id="QDU82845.1"/>
    </source>
</evidence>
<dbReference type="Pfam" id="PF02687">
    <property type="entry name" value="FtsX"/>
    <property type="match status" value="1"/>
</dbReference>
<reference evidence="10 11" key="1">
    <citation type="submission" date="2019-02" db="EMBL/GenBank/DDBJ databases">
        <title>Deep-cultivation of Planctomycetes and their phenomic and genomic characterization uncovers novel biology.</title>
        <authorList>
            <person name="Wiegand S."/>
            <person name="Jogler M."/>
            <person name="Boedeker C."/>
            <person name="Pinto D."/>
            <person name="Vollmers J."/>
            <person name="Rivas-Marin E."/>
            <person name="Kohn T."/>
            <person name="Peeters S.H."/>
            <person name="Heuer A."/>
            <person name="Rast P."/>
            <person name="Oberbeckmann S."/>
            <person name="Bunk B."/>
            <person name="Jeske O."/>
            <person name="Meyerdierks A."/>
            <person name="Storesund J.E."/>
            <person name="Kallscheuer N."/>
            <person name="Luecker S."/>
            <person name="Lage O.M."/>
            <person name="Pohl T."/>
            <person name="Merkel B.J."/>
            <person name="Hornburger P."/>
            <person name="Mueller R.-W."/>
            <person name="Bruemmer F."/>
            <person name="Labrenz M."/>
            <person name="Spormann A.M."/>
            <person name="Op den Camp H."/>
            <person name="Overmann J."/>
            <person name="Amann R."/>
            <person name="Jetten M.S.M."/>
            <person name="Mascher T."/>
            <person name="Medema M.H."/>
            <person name="Devos D.P."/>
            <person name="Kaster A.-K."/>
            <person name="Ovreas L."/>
            <person name="Rohde M."/>
            <person name="Galperin M.Y."/>
            <person name="Jogler C."/>
        </authorList>
    </citation>
    <scope>NUCLEOTIDE SEQUENCE [LARGE SCALE GENOMIC DNA]</scope>
    <source>
        <strain evidence="10 11">Pla110</strain>
    </source>
</reference>
<dbReference type="KEGG" id="plon:Pla110_46080"/>
<keyword evidence="5 8" id="KW-1133">Transmembrane helix</keyword>
<comment type="subcellular location">
    <subcellularLocation>
        <location evidence="1">Cell membrane</location>
        <topology evidence="1">Multi-pass membrane protein</topology>
    </subcellularLocation>
</comment>
<dbReference type="EMBL" id="CP036281">
    <property type="protein sequence ID" value="QDU82845.1"/>
    <property type="molecule type" value="Genomic_DNA"/>
</dbReference>
<keyword evidence="3" id="KW-1003">Cell membrane</keyword>
<dbReference type="AlphaFoldDB" id="A0A518CUF2"/>
<dbReference type="InterPro" id="IPR003838">
    <property type="entry name" value="ABC3_permease_C"/>
</dbReference>
<dbReference type="GO" id="GO:0098797">
    <property type="term" value="C:plasma membrane protein complex"/>
    <property type="evidence" value="ECO:0007669"/>
    <property type="project" value="TreeGrafter"/>
</dbReference>
<feature type="transmembrane region" description="Helical" evidence="8">
    <location>
        <begin position="493"/>
        <end position="515"/>
    </location>
</feature>
<evidence type="ECO:0000256" key="4">
    <source>
        <dbReference type="ARBA" id="ARBA00022692"/>
    </source>
</evidence>
<comment type="similarity">
    <text evidence="2">Belongs to the ABC-4 integral membrane protein family. LolC/E subfamily.</text>
</comment>
<evidence type="ECO:0000313" key="11">
    <source>
        <dbReference type="Proteomes" id="UP000317178"/>
    </source>
</evidence>
<evidence type="ECO:0000256" key="5">
    <source>
        <dbReference type="ARBA" id="ARBA00022989"/>
    </source>
</evidence>
<evidence type="ECO:0000256" key="8">
    <source>
        <dbReference type="SAM" id="Phobius"/>
    </source>
</evidence>
<feature type="transmembrane region" description="Helical" evidence="8">
    <location>
        <begin position="388"/>
        <end position="414"/>
    </location>
</feature>
<accession>A0A518CUF2</accession>
<dbReference type="InterPro" id="IPR051447">
    <property type="entry name" value="Lipoprotein-release_system"/>
</dbReference>
<feature type="transmembrane region" description="Helical" evidence="8">
    <location>
        <begin position="435"/>
        <end position="463"/>
    </location>
</feature>
<sequence length="532" mass="58901">MYKLLLCFKYLRTRYIALASIISVMLGVATMIVVNSVMAGFGGQMKDRIRGIMSDVVVESRSYDGAPDPEGIMRQIDRVAGDKIEAITPTVTTFAIMNISIGGMLEPRPITLVGIYPEEKDKVSALTPSLMKYQEIIEGDQIIRGPLRTAGQAPNWELEPEEMQRRVARAEQNSWRPETVYSKSQETNNEAVPDFDEDAVPEFDEEFDSTNASEEIVAESETDPLSNLESSFNEYNVIDEQPVEPGALMKARVYVGSGLASYKEPQTDKRHWLVRPGDDVVMLTNTIGMPKQNPVSFSATVVDIFHCGMSEYDSNLVFMNIEALQEYKKMLLPEAELVTSFQIKLKNYDDSEEVVNILKANLPPGTFEVTTWEDRQGALLQALAMEAAILNVLLSLIIAVAGFGILAIFFMIVVEKTRDIGILKSLGASSRGVMSIFLGYGFSLGIVGSGVGVMLGLAFVVYINEISDFISKLTGQKIFDDQIYYFDKIPTEISPYMVFWVSLGAITIAVLASVLPARRAANLNPVEALRHQ</sequence>
<evidence type="ECO:0000256" key="2">
    <source>
        <dbReference type="ARBA" id="ARBA00005236"/>
    </source>
</evidence>
<name>A0A518CUF2_9PLAN</name>
<dbReference type="Proteomes" id="UP000317178">
    <property type="component" value="Chromosome"/>
</dbReference>
<dbReference type="RefSeq" id="WP_144999360.1">
    <property type="nucleotide sequence ID" value="NZ_CP036281.1"/>
</dbReference>
<evidence type="ECO:0000256" key="6">
    <source>
        <dbReference type="ARBA" id="ARBA00023136"/>
    </source>
</evidence>
<keyword evidence="10" id="KW-0449">Lipoprotein</keyword>
<evidence type="ECO:0000256" key="3">
    <source>
        <dbReference type="ARBA" id="ARBA00022475"/>
    </source>
</evidence>
<dbReference type="PANTHER" id="PTHR30489:SF0">
    <property type="entry name" value="LIPOPROTEIN-RELEASING SYSTEM TRANSMEMBRANE PROTEIN LOLE"/>
    <property type="match status" value="1"/>
</dbReference>
<feature type="region of interest" description="Disordered" evidence="7">
    <location>
        <begin position="171"/>
        <end position="190"/>
    </location>
</feature>
<feature type="domain" description="ABC3 transporter permease C-terminal" evidence="9">
    <location>
        <begin position="392"/>
        <end position="525"/>
    </location>
</feature>
<dbReference type="GO" id="GO:0044874">
    <property type="term" value="P:lipoprotein localization to outer membrane"/>
    <property type="evidence" value="ECO:0007669"/>
    <property type="project" value="TreeGrafter"/>
</dbReference>
<dbReference type="PANTHER" id="PTHR30489">
    <property type="entry name" value="LIPOPROTEIN-RELEASING SYSTEM TRANSMEMBRANE PROTEIN LOLE"/>
    <property type="match status" value="1"/>
</dbReference>